<evidence type="ECO:0000313" key="2">
    <source>
        <dbReference type="EMBL" id="RRC90780.1"/>
    </source>
</evidence>
<dbReference type="InterPro" id="IPR056137">
    <property type="entry name" value="DUF7720"/>
</dbReference>
<dbReference type="Pfam" id="PF24843">
    <property type="entry name" value="DUF7720"/>
    <property type="match status" value="1"/>
</dbReference>
<comment type="caution">
    <text evidence="2">The sequence shown here is derived from an EMBL/GenBank/DDBJ whole genome shotgun (WGS) entry which is preliminary data.</text>
</comment>
<dbReference type="Proteomes" id="UP000277597">
    <property type="component" value="Unassembled WGS sequence"/>
</dbReference>
<dbReference type="EMBL" id="RQZI01000016">
    <property type="protein sequence ID" value="RRC90780.1"/>
    <property type="molecule type" value="Genomic_DNA"/>
</dbReference>
<feature type="domain" description="DUF7720" evidence="1">
    <location>
        <begin position="1"/>
        <end position="76"/>
    </location>
</feature>
<evidence type="ECO:0000313" key="3">
    <source>
        <dbReference type="Proteomes" id="UP000277597"/>
    </source>
</evidence>
<sequence>MKIQKVELDSIQESDYGLEHWLTVSIQSGWKVYQLKQLVLTTDFTLTLRQLEWIIRRERKKELRAHIRRIRQLKSQTNTIKIKHMLVGVKKIWYNIKL</sequence>
<protein>
    <recommendedName>
        <fullName evidence="1">DUF7720 domain-containing protein</fullName>
    </recommendedName>
</protein>
<accession>A0A3P1S1R9</accession>
<gene>
    <name evidence="2" type="ORF">EII39_10855</name>
</gene>
<evidence type="ECO:0000259" key="1">
    <source>
        <dbReference type="Pfam" id="PF24843"/>
    </source>
</evidence>
<reference evidence="2 3" key="1">
    <citation type="submission" date="2018-11" db="EMBL/GenBank/DDBJ databases">
        <title>Genomes From Bacteria Associated with the Canine Oral Cavity: a Test Case for Automated Genome-Based Taxonomic Assignment.</title>
        <authorList>
            <person name="Coil D.A."/>
            <person name="Jospin G."/>
            <person name="Darling A.E."/>
            <person name="Wallis C."/>
            <person name="Davis I.J."/>
            <person name="Harris S."/>
            <person name="Eisen J.A."/>
            <person name="Holcombe L.J."/>
            <person name="O'Flynn C."/>
        </authorList>
    </citation>
    <scope>NUCLEOTIDE SEQUENCE [LARGE SCALE GENOMIC DNA]</scope>
    <source>
        <strain evidence="2 3">OH953</strain>
    </source>
</reference>
<dbReference type="AlphaFoldDB" id="A0A3P1S1R9"/>
<proteinExistence type="predicted"/>
<dbReference type="RefSeq" id="WP_124765901.1">
    <property type="nucleotide sequence ID" value="NZ_RQZI01000016.1"/>
</dbReference>
<organism evidence="2 3">
    <name type="scientific">Streptococcus sanguinis</name>
    <dbReference type="NCBI Taxonomy" id="1305"/>
    <lineage>
        <taxon>Bacteria</taxon>
        <taxon>Bacillati</taxon>
        <taxon>Bacillota</taxon>
        <taxon>Bacilli</taxon>
        <taxon>Lactobacillales</taxon>
        <taxon>Streptococcaceae</taxon>
        <taxon>Streptococcus</taxon>
    </lineage>
</organism>
<name>A0A3P1S1R9_STRSA</name>